<organism evidence="2 3">
    <name type="scientific">Pseudomonas syringae pv. cilantro</name>
    <dbReference type="NCBI Taxonomy" id="81035"/>
    <lineage>
        <taxon>Bacteria</taxon>
        <taxon>Pseudomonadati</taxon>
        <taxon>Pseudomonadota</taxon>
        <taxon>Gammaproteobacteria</taxon>
        <taxon>Pseudomonadales</taxon>
        <taxon>Pseudomonadaceae</taxon>
        <taxon>Pseudomonas</taxon>
        <taxon>Pseudomonas syringae</taxon>
    </lineage>
</organism>
<comment type="caution">
    <text evidence="2">The sequence shown here is derived from an EMBL/GenBank/DDBJ whole genome shotgun (WGS) entry which is preliminary data.</text>
</comment>
<dbReference type="EMBL" id="LGLN01000064">
    <property type="protein sequence ID" value="KPC28577.1"/>
    <property type="molecule type" value="Genomic_DNA"/>
</dbReference>
<reference evidence="2 3" key="1">
    <citation type="submission" date="2015-07" db="EMBL/GenBank/DDBJ databases">
        <authorList>
            <person name="Noorani M."/>
        </authorList>
    </citation>
    <scope>NUCLEOTIDE SEQUENCE [LARGE SCALE GENOMIC DNA]</scope>
    <source>
        <strain evidence="2 3">0788_9</strain>
    </source>
</reference>
<feature type="region of interest" description="Disordered" evidence="1">
    <location>
        <begin position="1"/>
        <end position="23"/>
    </location>
</feature>
<proteinExistence type="predicted"/>
<evidence type="ECO:0000256" key="1">
    <source>
        <dbReference type="SAM" id="MobiDB-lite"/>
    </source>
</evidence>
<reference evidence="2 3" key="2">
    <citation type="submission" date="2015-10" db="EMBL/GenBank/DDBJ databases">
        <title>Comparative genomics and high-throughput reverse genetic screens identify a new phytobacterial MAMP and an Arabidopsis receptor required for immune elicitation.</title>
        <authorList>
            <person name="Mott G.A."/>
            <person name="Thakur S."/>
            <person name="Wang P.W."/>
            <person name="Desveaux D."/>
            <person name="Guttman D.S."/>
        </authorList>
    </citation>
    <scope>NUCLEOTIDE SEQUENCE [LARGE SCALE GENOMIC DNA]</scope>
    <source>
        <strain evidence="2 3">0788_9</strain>
    </source>
</reference>
<dbReference type="PATRIC" id="fig|81035.3.peg.4735"/>
<dbReference type="AlphaFoldDB" id="A0A0N0GER2"/>
<sequence>MVQRRDARRLAGKSPPLTVHHGKDCNKIPTAYKTISYE</sequence>
<dbReference type="Proteomes" id="UP000037891">
    <property type="component" value="Unassembled WGS sequence"/>
</dbReference>
<gene>
    <name evidence="2" type="ORF">ABJ99_4432</name>
</gene>
<evidence type="ECO:0000313" key="3">
    <source>
        <dbReference type="Proteomes" id="UP000037891"/>
    </source>
</evidence>
<evidence type="ECO:0000313" key="2">
    <source>
        <dbReference type="EMBL" id="KPC28577.1"/>
    </source>
</evidence>
<name>A0A0N0GER2_PSESX</name>
<accession>A0A0N0GER2</accession>
<protein>
    <submittedName>
        <fullName evidence="2">Uncharacterized protein</fullName>
    </submittedName>
</protein>